<evidence type="ECO:0000313" key="2">
    <source>
        <dbReference type="EMBL" id="WGW05907.1"/>
    </source>
</evidence>
<dbReference type="Proteomes" id="UP001241605">
    <property type="component" value="Plasmid unnamed1"/>
</dbReference>
<evidence type="ECO:0000313" key="3">
    <source>
        <dbReference type="Proteomes" id="UP001241605"/>
    </source>
</evidence>
<gene>
    <name evidence="2" type="ORF">QF118_19225</name>
</gene>
<proteinExistence type="predicted"/>
<geneLocation type="plasmid" evidence="2 3">
    <name>unnamed1</name>
</geneLocation>
<sequence length="406" mass="42690">MTLRRSGSLKALGLCLCLIPATGLAQQADGWAGADLAGLQSASDQGNPDAQFALADRLHNGDGVLQNYALAAEWLARAAHQGHAAAANRLGQYFHAGLGVEQDRDTALTWLEQAAQTGQAQYLFDLAAVLENGPDGQADPARAAQLYGQAMDLGFGAAAVSLGVLYQHGTGVEKDAARAKTLYEGPATQGDARAQNNLGLLYVRGEGVPQDYDRAFALFTAAAEQGLKVAMGNLGVMYENGFGVAVDEARAAELYRLAARDGQRLDGDGGLPKTVFDPRLVPPDTSPEGLNRLQNGVRAGDPLALFTAGWLILQSDDPGLDDLRQAAGLFRAASEAGNPAAMANLGLMYFEGRALPQDYALGYMWLVLAGTAGFQQALDLSASLSGRMTQAQIAEAQQMAQTRTRP</sequence>
<dbReference type="PANTHER" id="PTHR43628">
    <property type="entry name" value="ACTIVATOR OF C KINASE PROTEIN 1-RELATED"/>
    <property type="match status" value="1"/>
</dbReference>
<dbReference type="EMBL" id="CP124617">
    <property type="protein sequence ID" value="WGW05907.1"/>
    <property type="molecule type" value="Genomic_DNA"/>
</dbReference>
<evidence type="ECO:0000256" key="1">
    <source>
        <dbReference type="SAM" id="SignalP"/>
    </source>
</evidence>
<dbReference type="SMART" id="SM00671">
    <property type="entry name" value="SEL1"/>
    <property type="match status" value="8"/>
</dbReference>
<dbReference type="InterPro" id="IPR011990">
    <property type="entry name" value="TPR-like_helical_dom_sf"/>
</dbReference>
<dbReference type="Pfam" id="PF08238">
    <property type="entry name" value="Sel1"/>
    <property type="match status" value="8"/>
</dbReference>
<dbReference type="SUPFAM" id="SSF81901">
    <property type="entry name" value="HCP-like"/>
    <property type="match status" value="3"/>
</dbReference>
<dbReference type="Gene3D" id="1.25.40.10">
    <property type="entry name" value="Tetratricopeptide repeat domain"/>
    <property type="match status" value="3"/>
</dbReference>
<dbReference type="InterPro" id="IPR006597">
    <property type="entry name" value="Sel1-like"/>
</dbReference>
<dbReference type="RefSeq" id="WP_282302530.1">
    <property type="nucleotide sequence ID" value="NZ_CP124617.1"/>
</dbReference>
<keyword evidence="1" id="KW-0732">Signal</keyword>
<dbReference type="InterPro" id="IPR052945">
    <property type="entry name" value="Mitotic_Regulator"/>
</dbReference>
<name>A0ABY8QQ00_9RHOB</name>
<keyword evidence="2" id="KW-0614">Plasmid</keyword>
<feature type="chain" id="PRO_5046841437" evidence="1">
    <location>
        <begin position="26"/>
        <end position="406"/>
    </location>
</feature>
<reference evidence="2 3" key="1">
    <citation type="submission" date="2023-05" db="EMBL/GenBank/DDBJ databases">
        <title>YMD87, complete Genome.</title>
        <authorList>
            <person name="Zhang J."/>
            <person name="Xu X."/>
        </authorList>
    </citation>
    <scope>NUCLEOTIDE SEQUENCE [LARGE SCALE GENOMIC DNA]</scope>
    <source>
        <strain evidence="2 3">YMD87</strain>
        <plasmid evidence="2 3">unnamed1</plasmid>
    </source>
</reference>
<protein>
    <submittedName>
        <fullName evidence="2">Tetratricopeptide repeat protein</fullName>
    </submittedName>
</protein>
<organism evidence="2 3">
    <name type="scientific">Tropicibacter oceani</name>
    <dbReference type="NCBI Taxonomy" id="3058420"/>
    <lineage>
        <taxon>Bacteria</taxon>
        <taxon>Pseudomonadati</taxon>
        <taxon>Pseudomonadota</taxon>
        <taxon>Alphaproteobacteria</taxon>
        <taxon>Rhodobacterales</taxon>
        <taxon>Roseobacteraceae</taxon>
        <taxon>Tropicibacter</taxon>
    </lineage>
</organism>
<dbReference type="PANTHER" id="PTHR43628:SF1">
    <property type="entry name" value="CHITIN SYNTHASE REGULATORY FACTOR 2-RELATED"/>
    <property type="match status" value="1"/>
</dbReference>
<accession>A0ABY8QQ00</accession>
<keyword evidence="3" id="KW-1185">Reference proteome</keyword>
<feature type="signal peptide" evidence="1">
    <location>
        <begin position="1"/>
        <end position="25"/>
    </location>
</feature>